<dbReference type="AlphaFoldDB" id="H8L6T3"/>
<keyword evidence="2" id="KW-0326">Glycosidase</keyword>
<dbReference type="OrthoDB" id="9797882at2"/>
<dbReference type="InterPro" id="IPR023186">
    <property type="entry name" value="IUNH"/>
</dbReference>
<dbReference type="KEGG" id="fau:Fraau_1602"/>
<dbReference type="InterPro" id="IPR036452">
    <property type="entry name" value="Ribo_hydro-like"/>
</dbReference>
<dbReference type="EMBL" id="CP003350">
    <property type="protein sequence ID" value="AFC86019.1"/>
    <property type="molecule type" value="Genomic_DNA"/>
</dbReference>
<dbReference type="Proteomes" id="UP000005234">
    <property type="component" value="Chromosome"/>
</dbReference>
<dbReference type="PANTHER" id="PTHR12304:SF4">
    <property type="entry name" value="URIDINE NUCLEOSIDASE"/>
    <property type="match status" value="1"/>
</dbReference>
<organism evidence="4 5">
    <name type="scientific">Frateuria aurantia (strain ATCC 33424 / DSM 6220 / KCTC 2777 / LMG 1558 / NBRC 3245 / NCIMB 13370)</name>
    <name type="common">Acetobacter aurantius</name>
    <dbReference type="NCBI Taxonomy" id="767434"/>
    <lineage>
        <taxon>Bacteria</taxon>
        <taxon>Pseudomonadati</taxon>
        <taxon>Pseudomonadota</taxon>
        <taxon>Gammaproteobacteria</taxon>
        <taxon>Lysobacterales</taxon>
        <taxon>Rhodanobacteraceae</taxon>
        <taxon>Frateuria</taxon>
    </lineage>
</organism>
<evidence type="ECO:0000259" key="3">
    <source>
        <dbReference type="Pfam" id="PF01156"/>
    </source>
</evidence>
<evidence type="ECO:0000313" key="4">
    <source>
        <dbReference type="EMBL" id="AFC86019.1"/>
    </source>
</evidence>
<feature type="domain" description="Inosine/uridine-preferring nucleoside hydrolase" evidence="3">
    <location>
        <begin position="40"/>
        <end position="319"/>
    </location>
</feature>
<dbReference type="HOGENOM" id="CLU_036838_10_0_6"/>
<name>H8L6T3_FRAAD</name>
<sequence>MPRIDVLNTTVKITRPGLLSLLFLVLPLALDAAPAQPRHIIVDTDIGGDIDDAFALVLALHSPRLKLDLVTASYGQTGLKARLLRHLLDDAGRPDIPIAAGPVTPNLDGFALKPWAEASPRPRTPFPDAVDAILQRLRSAPAHSIVLVAIAPLTTIDAVIQRDPETFRRLQKVIVMAGSIAKGYGRAAGTNSPSAMLETNARLAPQALRDLLHSGVPIEMLPLDATEVAVNGSLRTRLFAARPPLGADLQELYREWDAASRYGHTPVAFDVVPVARLLDPSVCKLHAMHLDVSDRGDTRVTPGPADTEVCLSVNAQRVRDLLVDHL</sequence>
<gene>
    <name evidence="4" type="ordered locus">Fraau_1602</name>
</gene>
<protein>
    <submittedName>
        <fullName evidence="4">Inosine-uridine nucleoside N-ribohydrolase</fullName>
    </submittedName>
</protein>
<dbReference type="Pfam" id="PF01156">
    <property type="entry name" value="IU_nuc_hydro"/>
    <property type="match status" value="1"/>
</dbReference>
<proteinExistence type="predicted"/>
<dbReference type="GO" id="GO:0006152">
    <property type="term" value="P:purine nucleoside catabolic process"/>
    <property type="evidence" value="ECO:0007669"/>
    <property type="project" value="TreeGrafter"/>
</dbReference>
<keyword evidence="1 4" id="KW-0378">Hydrolase</keyword>
<keyword evidence="5" id="KW-1185">Reference proteome</keyword>
<dbReference type="SUPFAM" id="SSF53590">
    <property type="entry name" value="Nucleoside hydrolase"/>
    <property type="match status" value="1"/>
</dbReference>
<evidence type="ECO:0000256" key="2">
    <source>
        <dbReference type="ARBA" id="ARBA00023295"/>
    </source>
</evidence>
<dbReference type="PANTHER" id="PTHR12304">
    <property type="entry name" value="INOSINE-URIDINE PREFERRING NUCLEOSIDE HYDROLASE"/>
    <property type="match status" value="1"/>
</dbReference>
<dbReference type="GO" id="GO:0008477">
    <property type="term" value="F:purine nucleosidase activity"/>
    <property type="evidence" value="ECO:0007669"/>
    <property type="project" value="TreeGrafter"/>
</dbReference>
<reference evidence="4" key="1">
    <citation type="submission" date="2012-02" db="EMBL/GenBank/DDBJ databases">
        <title>The complete genome of Frateuria aurantia DSM 6220.</title>
        <authorList>
            <consortium name="US DOE Joint Genome Institute (JGI-PGF)"/>
            <person name="Lucas S."/>
            <person name="Copeland A."/>
            <person name="Lapidus A."/>
            <person name="Glavina del Rio T."/>
            <person name="Dalin E."/>
            <person name="Tice H."/>
            <person name="Bruce D."/>
            <person name="Goodwin L."/>
            <person name="Pitluck S."/>
            <person name="Peters L."/>
            <person name="Ovchinnikova G."/>
            <person name="Teshima H."/>
            <person name="Kyrpides N."/>
            <person name="Mavromatis K."/>
            <person name="Ivanova N."/>
            <person name="Brettin T."/>
            <person name="Detter J.C."/>
            <person name="Han C."/>
            <person name="Larimer F."/>
            <person name="Land M."/>
            <person name="Hauser L."/>
            <person name="Markowitz V."/>
            <person name="Cheng J.-F."/>
            <person name="Hugenholtz P."/>
            <person name="Woyke T."/>
            <person name="Wu D."/>
            <person name="Brambilla E."/>
            <person name="Klenk H.-P."/>
            <person name="Eisen J.A."/>
        </authorList>
    </citation>
    <scope>NUCLEOTIDE SEQUENCE</scope>
    <source>
        <strain evidence="4">DSM 6220</strain>
    </source>
</reference>
<dbReference type="InterPro" id="IPR001910">
    <property type="entry name" value="Inosine/uridine_hydrolase_dom"/>
</dbReference>
<dbReference type="eggNOG" id="COG1957">
    <property type="taxonomic scope" value="Bacteria"/>
</dbReference>
<evidence type="ECO:0000256" key="1">
    <source>
        <dbReference type="ARBA" id="ARBA00022801"/>
    </source>
</evidence>
<dbReference type="RefSeq" id="WP_014403024.1">
    <property type="nucleotide sequence ID" value="NC_017033.1"/>
</dbReference>
<accession>H8L6T3</accession>
<dbReference type="GO" id="GO:0005829">
    <property type="term" value="C:cytosol"/>
    <property type="evidence" value="ECO:0007669"/>
    <property type="project" value="TreeGrafter"/>
</dbReference>
<dbReference type="STRING" id="767434.Fraau_1602"/>
<evidence type="ECO:0000313" key="5">
    <source>
        <dbReference type="Proteomes" id="UP000005234"/>
    </source>
</evidence>
<dbReference type="Gene3D" id="3.90.245.10">
    <property type="entry name" value="Ribonucleoside hydrolase-like"/>
    <property type="match status" value="1"/>
</dbReference>